<protein>
    <submittedName>
        <fullName evidence="2">Uncharacterized protein</fullName>
    </submittedName>
</protein>
<name>A0A2Z4PMF1_9GAMM</name>
<dbReference type="Proteomes" id="UP000249898">
    <property type="component" value="Chromosome"/>
</dbReference>
<dbReference type="AlphaFoldDB" id="A0A2Z4PMF1"/>
<evidence type="ECO:0000313" key="3">
    <source>
        <dbReference type="Proteomes" id="UP000249898"/>
    </source>
</evidence>
<proteinExistence type="predicted"/>
<dbReference type="RefSeq" id="WP_112134625.1">
    <property type="nucleotide sequence ID" value="NZ_CP016181.1"/>
</dbReference>
<dbReference type="EMBL" id="CP016181">
    <property type="protein sequence ID" value="AWX98551.1"/>
    <property type="molecule type" value="Genomic_DNA"/>
</dbReference>
<organism evidence="2 3">
    <name type="scientific">Marinomonas primoryensis</name>
    <dbReference type="NCBI Taxonomy" id="178399"/>
    <lineage>
        <taxon>Bacteria</taxon>
        <taxon>Pseudomonadati</taxon>
        <taxon>Pseudomonadota</taxon>
        <taxon>Gammaproteobacteria</taxon>
        <taxon>Oceanospirillales</taxon>
        <taxon>Oceanospirillaceae</taxon>
        <taxon>Marinomonas</taxon>
    </lineage>
</organism>
<dbReference type="EMBL" id="CP016181">
    <property type="protein sequence ID" value="AWX98685.1"/>
    <property type="molecule type" value="Genomic_DNA"/>
</dbReference>
<gene>
    <name evidence="1" type="ORF">A8139_00035</name>
    <name evidence="2" type="ORF">A8139_00770</name>
</gene>
<dbReference type="OrthoDB" id="1551260at2"/>
<reference evidence="2 3" key="1">
    <citation type="submission" date="2016-06" db="EMBL/GenBank/DDBJ databases">
        <title>The sequenced genome of the ice-adhering bacterium Marinomonas primoryensis, from Antarctica.</title>
        <authorList>
            <person name="Graham L."/>
            <person name="Vance T.D.R."/>
            <person name="Davies P.L."/>
        </authorList>
    </citation>
    <scope>NUCLEOTIDE SEQUENCE [LARGE SCALE GENOMIC DNA]</scope>
    <source>
        <strain evidence="2 3">AceL</strain>
    </source>
</reference>
<evidence type="ECO:0000313" key="1">
    <source>
        <dbReference type="EMBL" id="AWX98551.1"/>
    </source>
</evidence>
<accession>A0A2Z4PMF1</accession>
<evidence type="ECO:0000313" key="2">
    <source>
        <dbReference type="EMBL" id="AWX98685.1"/>
    </source>
</evidence>
<sequence length="61" mass="7083">MNPEILKFFKWQHLPLHLQLVSKPFSDMADLIVERLPDNEERTAALRKLLESKDAAVRALV</sequence>